<accession>A0ACC0ZXY1</accession>
<gene>
    <name evidence="1" type="ORF">Patl1_22826</name>
</gene>
<proteinExistence type="predicted"/>
<name>A0ACC0ZXY1_9ROSI</name>
<evidence type="ECO:0000313" key="1">
    <source>
        <dbReference type="EMBL" id="KAJ0079914.1"/>
    </source>
</evidence>
<dbReference type="EMBL" id="CM047909">
    <property type="protein sequence ID" value="KAJ0079914.1"/>
    <property type="molecule type" value="Genomic_DNA"/>
</dbReference>
<organism evidence="1 2">
    <name type="scientific">Pistacia atlantica</name>
    <dbReference type="NCBI Taxonomy" id="434234"/>
    <lineage>
        <taxon>Eukaryota</taxon>
        <taxon>Viridiplantae</taxon>
        <taxon>Streptophyta</taxon>
        <taxon>Embryophyta</taxon>
        <taxon>Tracheophyta</taxon>
        <taxon>Spermatophyta</taxon>
        <taxon>Magnoliopsida</taxon>
        <taxon>eudicotyledons</taxon>
        <taxon>Gunneridae</taxon>
        <taxon>Pentapetalae</taxon>
        <taxon>rosids</taxon>
        <taxon>malvids</taxon>
        <taxon>Sapindales</taxon>
        <taxon>Anacardiaceae</taxon>
        <taxon>Pistacia</taxon>
    </lineage>
</organism>
<keyword evidence="2" id="KW-1185">Reference proteome</keyword>
<protein>
    <submittedName>
        <fullName evidence="1">Uncharacterized protein</fullName>
    </submittedName>
</protein>
<dbReference type="Proteomes" id="UP001164250">
    <property type="component" value="Chromosome 13"/>
</dbReference>
<sequence>MPSLAIFNYPVGVHNVFRVNGTDFQNCSKPPLSEALRSGNDKIVLATPGRKWYICGVAKHCANANQKLFINVLPQTQSPGAAPAPSPIYTKFHSSRASKRPFIFW</sequence>
<evidence type="ECO:0000313" key="2">
    <source>
        <dbReference type="Proteomes" id="UP001164250"/>
    </source>
</evidence>
<comment type="caution">
    <text evidence="1">The sequence shown here is derived from an EMBL/GenBank/DDBJ whole genome shotgun (WGS) entry which is preliminary data.</text>
</comment>
<reference evidence="2" key="1">
    <citation type="journal article" date="2023" name="G3 (Bethesda)">
        <title>Genome assembly and association tests identify interacting loci associated with vigor, precocity, and sex in interspecific pistachio rootstocks.</title>
        <authorList>
            <person name="Palmer W."/>
            <person name="Jacygrad E."/>
            <person name="Sagayaradj S."/>
            <person name="Cavanaugh K."/>
            <person name="Han R."/>
            <person name="Bertier L."/>
            <person name="Beede B."/>
            <person name="Kafkas S."/>
            <person name="Golino D."/>
            <person name="Preece J."/>
            <person name="Michelmore R."/>
        </authorList>
    </citation>
    <scope>NUCLEOTIDE SEQUENCE [LARGE SCALE GENOMIC DNA]</scope>
</reference>